<dbReference type="InterPro" id="IPR037873">
    <property type="entry name" value="BamE-like"/>
</dbReference>
<accession>A0A3P3DUD5</accession>
<evidence type="ECO:0000256" key="3">
    <source>
        <dbReference type="SAM" id="SignalP"/>
    </source>
</evidence>
<dbReference type="OrthoDB" id="7203955at2"/>
<dbReference type="PROSITE" id="PS51257">
    <property type="entry name" value="PROKAR_LIPOPROTEIN"/>
    <property type="match status" value="1"/>
</dbReference>
<proteinExistence type="predicted"/>
<dbReference type="InterPro" id="IPR007450">
    <property type="entry name" value="BamE_dom"/>
</dbReference>
<dbReference type="Proteomes" id="UP000282125">
    <property type="component" value="Unassembled WGS sequence"/>
</dbReference>
<dbReference type="Gene3D" id="3.30.1450.10">
    <property type="match status" value="1"/>
</dbReference>
<reference evidence="5 6" key="1">
    <citation type="submission" date="2018-11" db="EMBL/GenBank/DDBJ databases">
        <title>Gemmobacter sp. nov., YIM 102744-1 draft genome.</title>
        <authorList>
            <person name="Li G."/>
            <person name="Jiang Y."/>
        </authorList>
    </citation>
    <scope>NUCLEOTIDE SEQUENCE [LARGE SCALE GENOMIC DNA]</scope>
    <source>
        <strain evidence="5 6">YIM 102744-1</strain>
    </source>
</reference>
<protein>
    <submittedName>
        <fullName evidence="5">Outer membrane protein assembly factor BamE</fullName>
    </submittedName>
</protein>
<keyword evidence="1 3" id="KW-0732">Signal</keyword>
<evidence type="ECO:0000256" key="1">
    <source>
        <dbReference type="ARBA" id="ARBA00022729"/>
    </source>
</evidence>
<dbReference type="RefSeq" id="WP_124964131.1">
    <property type="nucleotide sequence ID" value="NZ_RRAZ01000007.1"/>
</dbReference>
<keyword evidence="6" id="KW-1185">Reference proteome</keyword>
<dbReference type="Pfam" id="PF04355">
    <property type="entry name" value="BamE"/>
    <property type="match status" value="1"/>
</dbReference>
<evidence type="ECO:0000256" key="2">
    <source>
        <dbReference type="ARBA" id="ARBA00023136"/>
    </source>
</evidence>
<evidence type="ECO:0000259" key="4">
    <source>
        <dbReference type="Pfam" id="PF04355"/>
    </source>
</evidence>
<evidence type="ECO:0000313" key="6">
    <source>
        <dbReference type="Proteomes" id="UP000282125"/>
    </source>
</evidence>
<comment type="caution">
    <text evidence="5">The sequence shown here is derived from an EMBL/GenBank/DDBJ whole genome shotgun (WGS) entry which is preliminary data.</text>
</comment>
<feature type="signal peptide" evidence="3">
    <location>
        <begin position="1"/>
        <end position="21"/>
    </location>
</feature>
<dbReference type="GO" id="GO:0019867">
    <property type="term" value="C:outer membrane"/>
    <property type="evidence" value="ECO:0007669"/>
    <property type="project" value="InterPro"/>
</dbReference>
<feature type="chain" id="PRO_5018070133" evidence="3">
    <location>
        <begin position="22"/>
        <end position="159"/>
    </location>
</feature>
<gene>
    <name evidence="5" type="primary">bamE</name>
    <name evidence="5" type="ORF">EG244_06100</name>
</gene>
<sequence length="159" mass="17260">MARAFPAVRMALAAIVIGALGACTTSVRNHGFTPSDEDLSTLQVGKDTRATVGNKVGRPSIGGLMADSGWYYVQSRWESRGPIAPKEANRQVLAISFDAQGRVEQIERFGLEQGRVVTLSRRVTDNGVTKSGFVSQMLGNVGRFNPNQFFGDNSRRGRL</sequence>
<name>A0A3P3DUD5_9RHOB</name>
<dbReference type="EMBL" id="RRAZ01000007">
    <property type="protein sequence ID" value="RRH76328.1"/>
    <property type="molecule type" value="Genomic_DNA"/>
</dbReference>
<keyword evidence="2" id="KW-0472">Membrane</keyword>
<evidence type="ECO:0000313" key="5">
    <source>
        <dbReference type="EMBL" id="RRH76328.1"/>
    </source>
</evidence>
<dbReference type="AlphaFoldDB" id="A0A3P3DUD5"/>
<organism evidence="5 6">
    <name type="scientific">Falsigemmobacter faecalis</name>
    <dbReference type="NCBI Taxonomy" id="2488730"/>
    <lineage>
        <taxon>Bacteria</taxon>
        <taxon>Pseudomonadati</taxon>
        <taxon>Pseudomonadota</taxon>
        <taxon>Alphaproteobacteria</taxon>
        <taxon>Rhodobacterales</taxon>
        <taxon>Paracoccaceae</taxon>
        <taxon>Falsigemmobacter</taxon>
    </lineage>
</organism>
<feature type="domain" description="Outer membrane protein assembly factor BamE" evidence="4">
    <location>
        <begin position="34"/>
        <end position="106"/>
    </location>
</feature>